<name>A0AAD7HVQ4_9AGAR</name>
<gene>
    <name evidence="1" type="ORF">B0H16DRAFT_227187</name>
</gene>
<dbReference type="GO" id="GO:0005506">
    <property type="term" value="F:iron ion binding"/>
    <property type="evidence" value="ECO:0007669"/>
    <property type="project" value="InterPro"/>
</dbReference>
<evidence type="ECO:0000313" key="2">
    <source>
        <dbReference type="Proteomes" id="UP001215598"/>
    </source>
</evidence>
<evidence type="ECO:0000313" key="1">
    <source>
        <dbReference type="EMBL" id="KAJ7729441.1"/>
    </source>
</evidence>
<comment type="caution">
    <text evidence="1">The sequence shown here is derived from an EMBL/GenBank/DDBJ whole genome shotgun (WGS) entry which is preliminary data.</text>
</comment>
<dbReference type="Proteomes" id="UP001215598">
    <property type="component" value="Unassembled WGS sequence"/>
</dbReference>
<reference evidence="1" key="1">
    <citation type="submission" date="2023-03" db="EMBL/GenBank/DDBJ databases">
        <title>Massive genome expansion in bonnet fungi (Mycena s.s.) driven by repeated elements and novel gene families across ecological guilds.</title>
        <authorList>
            <consortium name="Lawrence Berkeley National Laboratory"/>
            <person name="Harder C.B."/>
            <person name="Miyauchi S."/>
            <person name="Viragh M."/>
            <person name="Kuo A."/>
            <person name="Thoen E."/>
            <person name="Andreopoulos B."/>
            <person name="Lu D."/>
            <person name="Skrede I."/>
            <person name="Drula E."/>
            <person name="Henrissat B."/>
            <person name="Morin E."/>
            <person name="Kohler A."/>
            <person name="Barry K."/>
            <person name="LaButti K."/>
            <person name="Morin E."/>
            <person name="Salamov A."/>
            <person name="Lipzen A."/>
            <person name="Mereny Z."/>
            <person name="Hegedus B."/>
            <person name="Baldrian P."/>
            <person name="Stursova M."/>
            <person name="Weitz H."/>
            <person name="Taylor A."/>
            <person name="Grigoriev I.V."/>
            <person name="Nagy L.G."/>
            <person name="Martin F."/>
            <person name="Kauserud H."/>
        </authorList>
    </citation>
    <scope>NUCLEOTIDE SEQUENCE</scope>
    <source>
        <strain evidence="1">CBHHK182m</strain>
    </source>
</reference>
<dbReference type="GO" id="GO:0004497">
    <property type="term" value="F:monooxygenase activity"/>
    <property type="evidence" value="ECO:0007669"/>
    <property type="project" value="InterPro"/>
</dbReference>
<dbReference type="Gene3D" id="1.10.630.10">
    <property type="entry name" value="Cytochrome P450"/>
    <property type="match status" value="1"/>
</dbReference>
<dbReference type="SUPFAM" id="SSF48264">
    <property type="entry name" value="Cytochrome P450"/>
    <property type="match status" value="1"/>
</dbReference>
<protein>
    <submittedName>
        <fullName evidence="1">Uncharacterized protein</fullName>
    </submittedName>
</protein>
<organism evidence="1 2">
    <name type="scientific">Mycena metata</name>
    <dbReference type="NCBI Taxonomy" id="1033252"/>
    <lineage>
        <taxon>Eukaryota</taxon>
        <taxon>Fungi</taxon>
        <taxon>Dikarya</taxon>
        <taxon>Basidiomycota</taxon>
        <taxon>Agaricomycotina</taxon>
        <taxon>Agaricomycetes</taxon>
        <taxon>Agaricomycetidae</taxon>
        <taxon>Agaricales</taxon>
        <taxon>Marasmiineae</taxon>
        <taxon>Mycenaceae</taxon>
        <taxon>Mycena</taxon>
    </lineage>
</organism>
<accession>A0AAD7HVQ4</accession>
<dbReference type="AlphaFoldDB" id="A0AAD7HVQ4"/>
<keyword evidence="2" id="KW-1185">Reference proteome</keyword>
<dbReference type="GO" id="GO:0016705">
    <property type="term" value="F:oxidoreductase activity, acting on paired donors, with incorporation or reduction of molecular oxygen"/>
    <property type="evidence" value="ECO:0007669"/>
    <property type="project" value="InterPro"/>
</dbReference>
<dbReference type="InterPro" id="IPR036396">
    <property type="entry name" value="Cyt_P450_sf"/>
</dbReference>
<dbReference type="GO" id="GO:0020037">
    <property type="term" value="F:heme binding"/>
    <property type="evidence" value="ECO:0007669"/>
    <property type="project" value="InterPro"/>
</dbReference>
<dbReference type="EMBL" id="JARKIB010000165">
    <property type="protein sequence ID" value="KAJ7729441.1"/>
    <property type="molecule type" value="Genomic_DNA"/>
</dbReference>
<sequence>MMAPAPPSMFTPLYVPLVACKLRVGGVESETGDRRYRDNAKRWRRTLKTWRSSSRTFSADLESVRSWYSIIWAEAEEHKRQRKALSPAFSNAAICKLTSVFQDSTHKVKSTSEDLIDSPESGIIDVQTSLSPIIPLFGLLKIHITG</sequence>
<proteinExistence type="predicted"/>